<accession>A9PI65</accession>
<proteinExistence type="evidence at transcript level"/>
<organism evidence="1">
    <name type="scientific">Populus trichocarpa</name>
    <name type="common">Western balsam poplar</name>
    <name type="synonym">Populus balsamifera subsp. trichocarpa</name>
    <dbReference type="NCBI Taxonomy" id="3694"/>
    <lineage>
        <taxon>Eukaryota</taxon>
        <taxon>Viridiplantae</taxon>
        <taxon>Streptophyta</taxon>
        <taxon>Embryophyta</taxon>
        <taxon>Tracheophyta</taxon>
        <taxon>Spermatophyta</taxon>
        <taxon>Magnoliopsida</taxon>
        <taxon>eudicotyledons</taxon>
        <taxon>Gunneridae</taxon>
        <taxon>Pentapetalae</taxon>
        <taxon>rosids</taxon>
        <taxon>fabids</taxon>
        <taxon>Malpighiales</taxon>
        <taxon>Salicaceae</taxon>
        <taxon>Saliceae</taxon>
        <taxon>Populus</taxon>
    </lineage>
</organism>
<dbReference type="EMBL" id="EF148083">
    <property type="protein sequence ID" value="ABK96068.1"/>
    <property type="molecule type" value="mRNA"/>
</dbReference>
<protein>
    <submittedName>
        <fullName evidence="1">Uncharacterized protein</fullName>
    </submittedName>
</protein>
<dbReference type="AlphaFoldDB" id="A9PI65"/>
<sequence length="57" mass="6812">MLNMDSKKWSRLKIQRRSNPVPIWIKERRRCESRRRATTTGRRKPLVPDSPLLVIAL</sequence>
<name>A9PI65_POPTR</name>
<reference evidence="1" key="1">
    <citation type="journal article" date="2008" name="BMC Genomics">
        <title>Analysis of 4,664 high-quality sequence-finished poplar full-length cDNA clones and their utility for the discovery of genes responding to insect feeding.</title>
        <authorList>
            <person name="Ralph S.G."/>
            <person name="Chun H.J."/>
            <person name="Cooper D."/>
            <person name="Kirkpatrick R."/>
            <person name="Kolosova N."/>
            <person name="Gunter L."/>
            <person name="Tuskan G.A."/>
            <person name="Douglas C.J."/>
            <person name="Holt R.A."/>
            <person name="Jones S.J."/>
            <person name="Marra M.A."/>
            <person name="Bohlmann J."/>
        </authorList>
    </citation>
    <scope>NUCLEOTIDE SEQUENCE</scope>
    <source>
        <tissue evidence="1">Young and mature leaves</tissue>
    </source>
</reference>
<evidence type="ECO:0000313" key="1">
    <source>
        <dbReference type="EMBL" id="ABK96068.1"/>
    </source>
</evidence>